<dbReference type="Pfam" id="PF10190">
    <property type="entry name" value="Tmemb_170"/>
    <property type="match status" value="1"/>
</dbReference>
<name>A0A2T3AER5_9PEZI</name>
<evidence type="ECO:0000256" key="5">
    <source>
        <dbReference type="ARBA" id="ARBA00023136"/>
    </source>
</evidence>
<dbReference type="GO" id="GO:0016020">
    <property type="term" value="C:membrane"/>
    <property type="evidence" value="ECO:0007669"/>
    <property type="project" value="UniProtKB-SubCell"/>
</dbReference>
<dbReference type="InParanoid" id="A0A2T3AER5"/>
<feature type="transmembrane region" description="Helical" evidence="6">
    <location>
        <begin position="124"/>
        <end position="143"/>
    </location>
</feature>
<dbReference type="AlphaFoldDB" id="A0A2T3AER5"/>
<dbReference type="FunCoup" id="A0A2T3AER5">
    <property type="interactions" value="5"/>
</dbReference>
<comment type="subcellular location">
    <subcellularLocation>
        <location evidence="1">Membrane</location>
        <topology evidence="1">Multi-pass membrane protein</topology>
    </subcellularLocation>
</comment>
<organism evidence="7 8">
    <name type="scientific">Coniella lustricola</name>
    <dbReference type="NCBI Taxonomy" id="2025994"/>
    <lineage>
        <taxon>Eukaryota</taxon>
        <taxon>Fungi</taxon>
        <taxon>Dikarya</taxon>
        <taxon>Ascomycota</taxon>
        <taxon>Pezizomycotina</taxon>
        <taxon>Sordariomycetes</taxon>
        <taxon>Sordariomycetidae</taxon>
        <taxon>Diaporthales</taxon>
        <taxon>Schizoparmaceae</taxon>
        <taxon>Coniella</taxon>
    </lineage>
</organism>
<protein>
    <recommendedName>
        <fullName evidence="9">Integral membrane protein</fullName>
    </recommendedName>
</protein>
<reference evidence="7 8" key="1">
    <citation type="journal article" date="2018" name="Mycol. Prog.">
        <title>Coniella lustricola, a new species from submerged detritus.</title>
        <authorList>
            <person name="Raudabaugh D.B."/>
            <person name="Iturriaga T."/>
            <person name="Carver A."/>
            <person name="Mondo S."/>
            <person name="Pangilinan J."/>
            <person name="Lipzen A."/>
            <person name="He G."/>
            <person name="Amirebrahimi M."/>
            <person name="Grigoriev I.V."/>
            <person name="Miller A.N."/>
        </authorList>
    </citation>
    <scope>NUCLEOTIDE SEQUENCE [LARGE SCALE GENOMIC DNA]</scope>
    <source>
        <strain evidence="7 8">B22-T-1</strain>
    </source>
</reference>
<sequence>MTVVEPHSRAPFPPVGYEAPGWPSLFWPPLEDRYVLYRLRDMWRFILFWTLVMYASFHWAAIGIAVFVQIGKRRTNWKYLWTVPIIYSAIAAFEALVAGSITGAIVGAIYIAGGWYMTTWIPFIWGWVNVFILVVSSFSISGAL</sequence>
<dbReference type="PANTHER" id="PTHR22779">
    <property type="entry name" value="SD17342P"/>
    <property type="match status" value="1"/>
</dbReference>
<dbReference type="STRING" id="2025994.A0A2T3AER5"/>
<dbReference type="OrthoDB" id="2131401at2759"/>
<feature type="transmembrane region" description="Helical" evidence="6">
    <location>
        <begin position="46"/>
        <end position="67"/>
    </location>
</feature>
<evidence type="ECO:0000256" key="6">
    <source>
        <dbReference type="SAM" id="Phobius"/>
    </source>
</evidence>
<proteinExistence type="inferred from homology"/>
<evidence type="ECO:0000256" key="3">
    <source>
        <dbReference type="ARBA" id="ARBA00022692"/>
    </source>
</evidence>
<evidence type="ECO:0000256" key="4">
    <source>
        <dbReference type="ARBA" id="ARBA00022989"/>
    </source>
</evidence>
<gene>
    <name evidence="7" type="ORF">BD289DRAFT_459392</name>
</gene>
<comment type="similarity">
    <text evidence="2">Belongs to the TMEM170 family.</text>
</comment>
<keyword evidence="3 6" id="KW-0812">Transmembrane</keyword>
<accession>A0A2T3AER5</accession>
<evidence type="ECO:0000313" key="7">
    <source>
        <dbReference type="EMBL" id="PSR94228.1"/>
    </source>
</evidence>
<keyword evidence="5 6" id="KW-0472">Membrane</keyword>
<feature type="transmembrane region" description="Helical" evidence="6">
    <location>
        <begin position="79"/>
        <end position="112"/>
    </location>
</feature>
<keyword evidence="8" id="KW-1185">Reference proteome</keyword>
<evidence type="ECO:0000256" key="2">
    <source>
        <dbReference type="ARBA" id="ARBA00006325"/>
    </source>
</evidence>
<keyword evidence="4 6" id="KW-1133">Transmembrane helix</keyword>
<evidence type="ECO:0008006" key="9">
    <source>
        <dbReference type="Google" id="ProtNLM"/>
    </source>
</evidence>
<dbReference type="PANTHER" id="PTHR22779:SF6">
    <property type="entry name" value="SD17342P"/>
    <property type="match status" value="1"/>
</dbReference>
<dbReference type="InterPro" id="IPR019334">
    <property type="entry name" value="TMEM170A/B/YPR153W-like"/>
</dbReference>
<evidence type="ECO:0000256" key="1">
    <source>
        <dbReference type="ARBA" id="ARBA00004141"/>
    </source>
</evidence>
<dbReference type="EMBL" id="KZ678400">
    <property type="protein sequence ID" value="PSR94228.1"/>
    <property type="molecule type" value="Genomic_DNA"/>
</dbReference>
<evidence type="ECO:0000313" key="8">
    <source>
        <dbReference type="Proteomes" id="UP000241462"/>
    </source>
</evidence>
<dbReference type="Proteomes" id="UP000241462">
    <property type="component" value="Unassembled WGS sequence"/>
</dbReference>